<accession>A0A6G0ZPB1</accession>
<dbReference type="Pfam" id="PF08409">
    <property type="entry name" value="TMTC_DUF1736"/>
    <property type="match status" value="1"/>
</dbReference>
<keyword evidence="1" id="KW-0677">Repeat</keyword>
<gene>
    <name evidence="6" type="ORF">FWK35_00003695</name>
</gene>
<keyword evidence="6" id="KW-0808">Transferase</keyword>
<feature type="transmembrane region" description="Helical" evidence="4">
    <location>
        <begin position="52"/>
        <end position="70"/>
    </location>
</feature>
<evidence type="ECO:0000256" key="1">
    <source>
        <dbReference type="ARBA" id="ARBA00022737"/>
    </source>
</evidence>
<protein>
    <submittedName>
        <fullName evidence="6">Protein O-mannosyl-transferase TMTC1-like</fullName>
    </submittedName>
</protein>
<proteinExistence type="predicted"/>
<keyword evidence="4" id="KW-1133">Transmembrane helix</keyword>
<name>A0A6G0ZPB1_APHCR</name>
<feature type="domain" description="DUF1736" evidence="5">
    <location>
        <begin position="1"/>
        <end position="37"/>
    </location>
</feature>
<keyword evidence="3 4" id="KW-0472">Membrane</keyword>
<dbReference type="AlphaFoldDB" id="A0A6G0ZPB1"/>
<evidence type="ECO:0000313" key="6">
    <source>
        <dbReference type="EMBL" id="KAF0773385.1"/>
    </source>
</evidence>
<dbReference type="EMBL" id="VUJU01000066">
    <property type="protein sequence ID" value="KAF0773385.1"/>
    <property type="molecule type" value="Genomic_DNA"/>
</dbReference>
<evidence type="ECO:0000259" key="5">
    <source>
        <dbReference type="Pfam" id="PF08409"/>
    </source>
</evidence>
<dbReference type="OrthoDB" id="418153at2759"/>
<evidence type="ECO:0000256" key="2">
    <source>
        <dbReference type="ARBA" id="ARBA00022803"/>
    </source>
</evidence>
<keyword evidence="4" id="KW-0812">Transmembrane</keyword>
<reference evidence="6 7" key="1">
    <citation type="submission" date="2019-08" db="EMBL/GenBank/DDBJ databases">
        <title>Whole genome of Aphis craccivora.</title>
        <authorList>
            <person name="Voronova N.V."/>
            <person name="Shulinski R.S."/>
            <person name="Bandarenka Y.V."/>
            <person name="Zhorov D.G."/>
            <person name="Warner D."/>
        </authorList>
    </citation>
    <scope>NUCLEOTIDE SEQUENCE [LARGE SCALE GENOMIC DNA]</scope>
    <source>
        <strain evidence="6">180601</strain>
        <tissue evidence="6">Whole Body</tissue>
    </source>
</reference>
<sequence>MLCPSALSHDWQMNSLPLVTSLDDIRNIGTFVAAAFLLCTTCKILSDIDVSYTCIFYITLYLYVCFSKYFF</sequence>
<comment type="caution">
    <text evidence="6">The sequence shown here is derived from an EMBL/GenBank/DDBJ whole genome shotgun (WGS) entry which is preliminary data.</text>
</comment>
<evidence type="ECO:0000256" key="3">
    <source>
        <dbReference type="ARBA" id="ARBA00023136"/>
    </source>
</evidence>
<dbReference type="GO" id="GO:0016740">
    <property type="term" value="F:transferase activity"/>
    <property type="evidence" value="ECO:0007669"/>
    <property type="project" value="UniProtKB-KW"/>
</dbReference>
<dbReference type="InterPro" id="IPR013618">
    <property type="entry name" value="TMTC_DUF1736"/>
</dbReference>
<dbReference type="Proteomes" id="UP000478052">
    <property type="component" value="Unassembled WGS sequence"/>
</dbReference>
<organism evidence="6 7">
    <name type="scientific">Aphis craccivora</name>
    <name type="common">Cowpea aphid</name>
    <dbReference type="NCBI Taxonomy" id="307492"/>
    <lineage>
        <taxon>Eukaryota</taxon>
        <taxon>Metazoa</taxon>
        <taxon>Ecdysozoa</taxon>
        <taxon>Arthropoda</taxon>
        <taxon>Hexapoda</taxon>
        <taxon>Insecta</taxon>
        <taxon>Pterygota</taxon>
        <taxon>Neoptera</taxon>
        <taxon>Paraneoptera</taxon>
        <taxon>Hemiptera</taxon>
        <taxon>Sternorrhyncha</taxon>
        <taxon>Aphidomorpha</taxon>
        <taxon>Aphidoidea</taxon>
        <taxon>Aphididae</taxon>
        <taxon>Aphidini</taxon>
        <taxon>Aphis</taxon>
        <taxon>Aphis</taxon>
    </lineage>
</organism>
<evidence type="ECO:0000256" key="4">
    <source>
        <dbReference type="SAM" id="Phobius"/>
    </source>
</evidence>
<evidence type="ECO:0000313" key="7">
    <source>
        <dbReference type="Proteomes" id="UP000478052"/>
    </source>
</evidence>
<keyword evidence="2" id="KW-0802">TPR repeat</keyword>
<keyword evidence="7" id="KW-1185">Reference proteome</keyword>